<dbReference type="KEGG" id="mhz:Metho_0677"/>
<dbReference type="EMBL" id="CP003362">
    <property type="protein sequence ID" value="AGB48933.1"/>
    <property type="molecule type" value="Genomic_DNA"/>
</dbReference>
<proteinExistence type="predicted"/>
<dbReference type="HOGENOM" id="CLU_2857099_0_0_2"/>
<organism evidence="1 2">
    <name type="scientific">Methanomethylovorans hollandica (strain DSM 15978 / NBRC 107637 / DMS1)</name>
    <dbReference type="NCBI Taxonomy" id="867904"/>
    <lineage>
        <taxon>Archaea</taxon>
        <taxon>Methanobacteriati</taxon>
        <taxon>Methanobacteriota</taxon>
        <taxon>Stenosarchaea group</taxon>
        <taxon>Methanomicrobia</taxon>
        <taxon>Methanosarcinales</taxon>
        <taxon>Methanosarcinaceae</taxon>
        <taxon>Methanomethylovorans</taxon>
    </lineage>
</organism>
<dbReference type="RefSeq" id="WP_015324101.1">
    <property type="nucleotide sequence ID" value="NC_019977.1"/>
</dbReference>
<gene>
    <name evidence="1" type="ordered locus">Metho_0677</name>
</gene>
<evidence type="ECO:0000313" key="2">
    <source>
        <dbReference type="Proteomes" id="UP000010866"/>
    </source>
</evidence>
<name>L0KXX5_METHD</name>
<dbReference type="Proteomes" id="UP000010866">
    <property type="component" value="Chromosome"/>
</dbReference>
<dbReference type="AlphaFoldDB" id="L0KXX5"/>
<reference evidence="2" key="1">
    <citation type="submission" date="2012-02" db="EMBL/GenBank/DDBJ databases">
        <title>Complete sequence of chromosome of Methanomethylovorans hollandica DSM 15978.</title>
        <authorList>
            <person name="Lucas S."/>
            <person name="Copeland A."/>
            <person name="Lapidus A."/>
            <person name="Glavina del Rio T."/>
            <person name="Dalin E."/>
            <person name="Tice H."/>
            <person name="Bruce D."/>
            <person name="Goodwin L."/>
            <person name="Pitluck S."/>
            <person name="Peters L."/>
            <person name="Mikhailova N."/>
            <person name="Held B."/>
            <person name="Kyrpides N."/>
            <person name="Mavromatis K."/>
            <person name="Ivanova N."/>
            <person name="Brettin T."/>
            <person name="Detter J.C."/>
            <person name="Han C."/>
            <person name="Larimer F."/>
            <person name="Land M."/>
            <person name="Hauser L."/>
            <person name="Markowitz V."/>
            <person name="Cheng J.-F."/>
            <person name="Hugenholtz P."/>
            <person name="Woyke T."/>
            <person name="Wu D."/>
            <person name="Spring S."/>
            <person name="Schroeder M."/>
            <person name="Brambilla E."/>
            <person name="Klenk H.-P."/>
            <person name="Eisen J.A."/>
        </authorList>
    </citation>
    <scope>NUCLEOTIDE SEQUENCE [LARGE SCALE GENOMIC DNA]</scope>
    <source>
        <strain evidence="2">DSM 15978 / NBRC 107637 / DMS1</strain>
    </source>
</reference>
<accession>L0KXX5</accession>
<evidence type="ECO:0000313" key="1">
    <source>
        <dbReference type="EMBL" id="AGB48933.1"/>
    </source>
</evidence>
<dbReference type="GeneID" id="14407890"/>
<keyword evidence="2" id="KW-1185">Reference proteome</keyword>
<dbReference type="STRING" id="867904.Metho_0677"/>
<protein>
    <submittedName>
        <fullName evidence="1">Uncharacterized protein</fullName>
    </submittedName>
</protein>
<sequence length="64" mass="7580">MTEIRDLQTTAAELYNSVENKKWIFTHTRNETEYYAIRNALKVLSNWQPVEWQGEPGERVPVEV</sequence>